<dbReference type="KEGG" id="puo:RZN69_02475"/>
<protein>
    <submittedName>
        <fullName evidence="2">Uncharacterized protein</fullName>
    </submittedName>
</protein>
<accession>A0AAQ3LE65</accession>
<evidence type="ECO:0000256" key="1">
    <source>
        <dbReference type="SAM" id="Phobius"/>
    </source>
</evidence>
<gene>
    <name evidence="2" type="ORF">RZN69_02475</name>
</gene>
<sequence length="95" mass="10966">MELLQIILFALAAALCNAEHVLYWLQKEGYFIYRKSHLKLFYAVGLTIYFITCLVIKGLANVEFIELMIPLLSLGLTTYMIHFILMATGLDRSKY</sequence>
<reference evidence="2 3" key="1">
    <citation type="submission" date="2023-10" db="EMBL/GenBank/DDBJ databases">
        <title>Rubellicoccus peritrichatus gen. nov., sp. nov., isolated from an algae of coral reef tank.</title>
        <authorList>
            <person name="Luo J."/>
        </authorList>
    </citation>
    <scope>NUCLEOTIDE SEQUENCE [LARGE SCALE GENOMIC DNA]</scope>
    <source>
        <strain evidence="2 3">CR14</strain>
    </source>
</reference>
<feature type="transmembrane region" description="Helical" evidence="1">
    <location>
        <begin position="67"/>
        <end position="90"/>
    </location>
</feature>
<evidence type="ECO:0000313" key="2">
    <source>
        <dbReference type="EMBL" id="WOO41938.1"/>
    </source>
</evidence>
<dbReference type="EMBL" id="CP136920">
    <property type="protein sequence ID" value="WOO41938.1"/>
    <property type="molecule type" value="Genomic_DNA"/>
</dbReference>
<organism evidence="2 3">
    <name type="scientific">Rubellicoccus peritrichatus</name>
    <dbReference type="NCBI Taxonomy" id="3080537"/>
    <lineage>
        <taxon>Bacteria</taxon>
        <taxon>Pseudomonadati</taxon>
        <taxon>Verrucomicrobiota</taxon>
        <taxon>Opitutia</taxon>
        <taxon>Puniceicoccales</taxon>
        <taxon>Cerasicoccaceae</taxon>
        <taxon>Rubellicoccus</taxon>
    </lineage>
</organism>
<keyword evidence="1" id="KW-0812">Transmembrane</keyword>
<keyword evidence="1" id="KW-0472">Membrane</keyword>
<keyword evidence="3" id="KW-1185">Reference proteome</keyword>
<name>A0AAQ3LE65_9BACT</name>
<dbReference type="RefSeq" id="WP_317834422.1">
    <property type="nucleotide sequence ID" value="NZ_CP136920.1"/>
</dbReference>
<keyword evidence="1" id="KW-1133">Transmembrane helix</keyword>
<evidence type="ECO:0000313" key="3">
    <source>
        <dbReference type="Proteomes" id="UP001304300"/>
    </source>
</evidence>
<feature type="transmembrane region" description="Helical" evidence="1">
    <location>
        <begin position="42"/>
        <end position="60"/>
    </location>
</feature>
<dbReference type="Proteomes" id="UP001304300">
    <property type="component" value="Chromosome"/>
</dbReference>
<dbReference type="AlphaFoldDB" id="A0AAQ3LE65"/>
<proteinExistence type="predicted"/>